<comment type="caution">
    <text evidence="2">The sequence shown here is derived from an EMBL/GenBank/DDBJ whole genome shotgun (WGS) entry which is preliminary data.</text>
</comment>
<dbReference type="RefSeq" id="WP_358361729.1">
    <property type="nucleotide sequence ID" value="NZ_JBEZFP010000122.1"/>
</dbReference>
<gene>
    <name evidence="2" type="ORF">AB0C36_33535</name>
</gene>
<dbReference type="Gene3D" id="3.90.1720.10">
    <property type="entry name" value="endopeptidase domain like (from Nostoc punctiforme)"/>
    <property type="match status" value="1"/>
</dbReference>
<proteinExistence type="predicted"/>
<dbReference type="EMBL" id="JBEZFP010000122">
    <property type="protein sequence ID" value="MEU8138408.1"/>
    <property type="molecule type" value="Genomic_DNA"/>
</dbReference>
<feature type="region of interest" description="Disordered" evidence="1">
    <location>
        <begin position="165"/>
        <end position="234"/>
    </location>
</feature>
<dbReference type="SUPFAM" id="SSF54001">
    <property type="entry name" value="Cysteine proteinases"/>
    <property type="match status" value="1"/>
</dbReference>
<dbReference type="InterPro" id="IPR038765">
    <property type="entry name" value="Papain-like_cys_pep_sf"/>
</dbReference>
<feature type="region of interest" description="Disordered" evidence="1">
    <location>
        <begin position="112"/>
        <end position="136"/>
    </location>
</feature>
<protein>
    <recommendedName>
        <fullName evidence="4">NlpC/P60 domain-containing protein</fullName>
    </recommendedName>
</protein>
<evidence type="ECO:0008006" key="4">
    <source>
        <dbReference type="Google" id="ProtNLM"/>
    </source>
</evidence>
<name>A0ABV3DRM7_9ACTN</name>
<accession>A0ABV3DRM7</accession>
<evidence type="ECO:0000256" key="1">
    <source>
        <dbReference type="SAM" id="MobiDB-lite"/>
    </source>
</evidence>
<evidence type="ECO:0000313" key="3">
    <source>
        <dbReference type="Proteomes" id="UP001551482"/>
    </source>
</evidence>
<feature type="compositionally biased region" description="Pro residues" evidence="1">
    <location>
        <begin position="119"/>
        <end position="130"/>
    </location>
</feature>
<organism evidence="2 3">
    <name type="scientific">Streptodolium elevatio</name>
    <dbReference type="NCBI Taxonomy" id="3157996"/>
    <lineage>
        <taxon>Bacteria</taxon>
        <taxon>Bacillati</taxon>
        <taxon>Actinomycetota</taxon>
        <taxon>Actinomycetes</taxon>
        <taxon>Kitasatosporales</taxon>
        <taxon>Streptomycetaceae</taxon>
        <taxon>Streptodolium</taxon>
    </lineage>
</organism>
<feature type="compositionally biased region" description="Low complexity" evidence="1">
    <location>
        <begin position="179"/>
        <end position="231"/>
    </location>
</feature>
<sequence length="370" mass="37862">MNPPIRISPQELSGLAAGFDAAVPGLEAAREALRAAEGDFDLAASRTDSPGTWAAATAAVEHAMAEATHLHSVVASTPGLLRSCAEEYTTGDRLAADLLRALAAHGDPLPPLTLSEYATPPPTPPPPPPAVVRADAPAPEVPPFRVAQFNSPAVEFAAQVAGVTRAAPGGSGTGPPPRAGGAQRTRSSVERPAGGAANGPAPGGRSPQDGSSGAARTPAPGATGSAPKGASVAVPGDVRRSEILRRAKRWADLGLDYSMARTFEGHRMDCSGLVSMAWGLPAPGLTTDTLPQVSHRIDKDELLPGDILVNTAPGAAGHTLIFAGWADAAHTRYFAYEESGGKGAHFGTVPYPYWPGHGTFQPYRLDSLGG</sequence>
<dbReference type="Proteomes" id="UP001551482">
    <property type="component" value="Unassembled WGS sequence"/>
</dbReference>
<evidence type="ECO:0000313" key="2">
    <source>
        <dbReference type="EMBL" id="MEU8138408.1"/>
    </source>
</evidence>
<keyword evidence="3" id="KW-1185">Reference proteome</keyword>
<reference evidence="2 3" key="1">
    <citation type="submission" date="2024-06" db="EMBL/GenBank/DDBJ databases">
        <title>The Natural Products Discovery Center: Release of the First 8490 Sequenced Strains for Exploring Actinobacteria Biosynthetic Diversity.</title>
        <authorList>
            <person name="Kalkreuter E."/>
            <person name="Kautsar S.A."/>
            <person name="Yang D."/>
            <person name="Bader C.D."/>
            <person name="Teijaro C.N."/>
            <person name="Fluegel L."/>
            <person name="Davis C.M."/>
            <person name="Simpson J.R."/>
            <person name="Lauterbach L."/>
            <person name="Steele A.D."/>
            <person name="Gui C."/>
            <person name="Meng S."/>
            <person name="Li G."/>
            <person name="Viehrig K."/>
            <person name="Ye F."/>
            <person name="Su P."/>
            <person name="Kiefer A.F."/>
            <person name="Nichols A."/>
            <person name="Cepeda A.J."/>
            <person name="Yan W."/>
            <person name="Fan B."/>
            <person name="Jiang Y."/>
            <person name="Adhikari A."/>
            <person name="Zheng C.-J."/>
            <person name="Schuster L."/>
            <person name="Cowan T.M."/>
            <person name="Smanski M.J."/>
            <person name="Chevrette M.G."/>
            <person name="De Carvalho L.P.S."/>
            <person name="Shen B."/>
        </authorList>
    </citation>
    <scope>NUCLEOTIDE SEQUENCE [LARGE SCALE GENOMIC DNA]</scope>
    <source>
        <strain evidence="2 3">NPDC048946</strain>
    </source>
</reference>